<dbReference type="Proteomes" id="UP000094669">
    <property type="component" value="Unassembled WGS sequence"/>
</dbReference>
<feature type="repeat" description="TPR" evidence="1">
    <location>
        <begin position="40"/>
        <end position="73"/>
    </location>
</feature>
<proteinExistence type="predicted"/>
<dbReference type="SUPFAM" id="SSF48452">
    <property type="entry name" value="TPR-like"/>
    <property type="match status" value="1"/>
</dbReference>
<accession>A0ABX4YI19</accession>
<dbReference type="PROSITE" id="PS50005">
    <property type="entry name" value="TPR"/>
    <property type="match status" value="1"/>
</dbReference>
<keyword evidence="1" id="KW-0802">TPR repeat</keyword>
<dbReference type="EMBL" id="MCRM02000010">
    <property type="protein sequence ID" value="PNV74905.1"/>
    <property type="molecule type" value="Genomic_DNA"/>
</dbReference>
<evidence type="ECO:0000256" key="2">
    <source>
        <dbReference type="SAM" id="MobiDB-lite"/>
    </source>
</evidence>
<dbReference type="InterPro" id="IPR011990">
    <property type="entry name" value="TPR-like_helical_dom_sf"/>
</dbReference>
<protein>
    <recommendedName>
        <fullName evidence="5">Tetratricopeptide repeat protein</fullName>
    </recommendedName>
</protein>
<feature type="region of interest" description="Disordered" evidence="2">
    <location>
        <begin position="162"/>
        <end position="183"/>
    </location>
</feature>
<dbReference type="Gene3D" id="1.25.40.10">
    <property type="entry name" value="Tetratricopeptide repeat domain"/>
    <property type="match status" value="1"/>
</dbReference>
<name>A0ABX4YI19_9LEPT</name>
<dbReference type="SMART" id="SM00028">
    <property type="entry name" value="TPR"/>
    <property type="match status" value="1"/>
</dbReference>
<comment type="caution">
    <text evidence="3">The sequence shown here is derived from an EMBL/GenBank/DDBJ whole genome shotgun (WGS) entry which is preliminary data.</text>
</comment>
<dbReference type="InterPro" id="IPR019734">
    <property type="entry name" value="TPR_rpt"/>
</dbReference>
<feature type="compositionally biased region" description="Basic and acidic residues" evidence="2">
    <location>
        <begin position="162"/>
        <end position="172"/>
    </location>
</feature>
<evidence type="ECO:0000313" key="4">
    <source>
        <dbReference type="Proteomes" id="UP000094669"/>
    </source>
</evidence>
<evidence type="ECO:0008006" key="5">
    <source>
        <dbReference type="Google" id="ProtNLM"/>
    </source>
</evidence>
<sequence>MTFFSQILSIHRKKPTEMRQKFRHVFALLMSLILLSCDSSQEWVNLAREKHSQGNIAEALYYYDLALRKNPDNVVANRNLGILLAESDEAPGSAAFYLEKAHIKDPKNPDILLYLLEIYLKAGSKTESDRVLKSFADGWDKDRESLAKFLKECLLDDKKNPSERKRFQENRIPDANPASKRMFRECEEKLYPDNSTKS</sequence>
<dbReference type="RefSeq" id="WP_010418973.1">
    <property type="nucleotide sequence ID" value="NZ_MCRM02000010.1"/>
</dbReference>
<gene>
    <name evidence="3" type="ORF">BES34_011590</name>
</gene>
<evidence type="ECO:0000313" key="3">
    <source>
        <dbReference type="EMBL" id="PNV74905.1"/>
    </source>
</evidence>
<organism evidence="3 4">
    <name type="scientific">Leptospira inadai serovar Lyme</name>
    <dbReference type="NCBI Taxonomy" id="293084"/>
    <lineage>
        <taxon>Bacteria</taxon>
        <taxon>Pseudomonadati</taxon>
        <taxon>Spirochaetota</taxon>
        <taxon>Spirochaetia</taxon>
        <taxon>Leptospirales</taxon>
        <taxon>Leptospiraceae</taxon>
        <taxon>Leptospira</taxon>
    </lineage>
</organism>
<reference evidence="3" key="1">
    <citation type="submission" date="2018-01" db="EMBL/GenBank/DDBJ databases">
        <title>Genomic characterization of Leptospira inadai serogroup Lyme isolated from captured rat in Brazil and comparative analysis with human reference strain.</title>
        <authorList>
            <person name="Moreno L.Z."/>
            <person name="Loureiro A.P."/>
            <person name="Miraglia F."/>
            <person name="Kremer F.S."/>
            <person name="Eslabao M.R."/>
            <person name="Dellagostin O.A."/>
            <person name="Lilenbaum W."/>
            <person name="Moreno A.M."/>
        </authorList>
    </citation>
    <scope>NUCLEOTIDE SEQUENCE [LARGE SCALE GENOMIC DNA]</scope>
    <source>
        <strain evidence="3">M34/99</strain>
    </source>
</reference>
<keyword evidence="4" id="KW-1185">Reference proteome</keyword>
<evidence type="ECO:0000256" key="1">
    <source>
        <dbReference type="PROSITE-ProRule" id="PRU00339"/>
    </source>
</evidence>